<dbReference type="InterPro" id="IPR011831">
    <property type="entry name" value="ADP-Glc_PPase"/>
</dbReference>
<feature type="domain" description="Nucleotidyl transferase" evidence="3">
    <location>
        <begin position="20"/>
        <end position="155"/>
    </location>
</feature>
<dbReference type="InterPro" id="IPR029044">
    <property type="entry name" value="Nucleotide-diphossugar_trans"/>
</dbReference>
<protein>
    <submittedName>
        <fullName evidence="5">Glycogen biosynthesis protein GlgD</fullName>
    </submittedName>
</protein>
<dbReference type="SUPFAM" id="SSF53448">
    <property type="entry name" value="Nucleotide-diphospho-sugar transferases"/>
    <property type="match status" value="1"/>
</dbReference>
<evidence type="ECO:0000256" key="1">
    <source>
        <dbReference type="ARBA" id="ARBA00010443"/>
    </source>
</evidence>
<evidence type="ECO:0000259" key="4">
    <source>
        <dbReference type="Pfam" id="PF24894"/>
    </source>
</evidence>
<dbReference type="Gene3D" id="2.160.10.10">
    <property type="entry name" value="Hexapeptide repeat proteins"/>
    <property type="match status" value="1"/>
</dbReference>
<sequence>MDRIAGIINLDHEQDMLDELTYFRCGAAVPFGGRYRMIDFAISNMTNSRIESVAVFARRKYRSLMDHLEQGKAWDLDRKRGGLFILPPDWNDPTDISRGDLQHFHNNIDFINRTLADYIVVSGSQHICNINYQDALQEHKNSGADVTVVYKQVKELYPEHQRAHKLDIDANNRVTAIHNDHSSTNVYMDMYIIEKDYLYHLIEKCIAHGCSHFFLDGIKAKLPDIHIHAYEYHGGHALVNSMESYYRNSAKLLDPQEHDELFKDDAPVLTKIKNEAPSSYTATSNVTNTMVANGCVIEGHVEDSILFRGVKIAEGAVIKNSIIMQRCEIDSNAVLENVILDKDCRISTGKTLIGAPEKPYVVAKRRTM</sequence>
<dbReference type="EMBL" id="CCDI010000001">
    <property type="protein sequence ID" value="CDQ23356.1"/>
    <property type="molecule type" value="Genomic_DNA"/>
</dbReference>
<dbReference type="PANTHER" id="PTHR43523">
    <property type="entry name" value="GLUCOSE-1-PHOSPHATE ADENYLYLTRANSFERASE-RELATED"/>
    <property type="match status" value="1"/>
</dbReference>
<keyword evidence="2" id="KW-0320">Glycogen biosynthesis</keyword>
<proteinExistence type="inferred from homology"/>
<evidence type="ECO:0000259" key="3">
    <source>
        <dbReference type="Pfam" id="PF00483"/>
    </source>
</evidence>
<dbReference type="RefSeq" id="WP_035507085.1">
    <property type="nucleotide sequence ID" value="NZ_CCDH010000001.1"/>
</dbReference>
<dbReference type="GO" id="GO:0005978">
    <property type="term" value="P:glycogen biosynthetic process"/>
    <property type="evidence" value="ECO:0007669"/>
    <property type="project" value="UniProtKB-KW"/>
</dbReference>
<dbReference type="OrthoDB" id="9801810at2"/>
<dbReference type="CDD" id="cd02508">
    <property type="entry name" value="ADP_Glucose_PP"/>
    <property type="match status" value="1"/>
</dbReference>
<name>A0A059NYP7_9BACI</name>
<reference evidence="6" key="1">
    <citation type="submission" date="2014-03" db="EMBL/GenBank/DDBJ databases">
        <authorList>
            <person name="Urmite Genomes U."/>
        </authorList>
    </citation>
    <scope>NUCLEOTIDE SEQUENCE [LARGE SCALE GENOMIC DNA]</scope>
    <source>
        <strain evidence="6">HD-03</strain>
    </source>
</reference>
<dbReference type="CDD" id="cd04651">
    <property type="entry name" value="LbH_G1P_AT_C"/>
    <property type="match status" value="1"/>
</dbReference>
<keyword evidence="6" id="KW-1185">Reference proteome</keyword>
<evidence type="ECO:0000313" key="6">
    <source>
        <dbReference type="Proteomes" id="UP000028868"/>
    </source>
</evidence>
<dbReference type="Gene3D" id="3.90.550.10">
    <property type="entry name" value="Spore Coat Polysaccharide Biosynthesis Protein SpsA, Chain A"/>
    <property type="match status" value="1"/>
</dbReference>
<dbReference type="InterPro" id="IPR005835">
    <property type="entry name" value="NTP_transferase_dom"/>
</dbReference>
<accession>A0A059NYP7</accession>
<dbReference type="Proteomes" id="UP000028868">
    <property type="component" value="Unassembled WGS sequence"/>
</dbReference>
<dbReference type="Pfam" id="PF24894">
    <property type="entry name" value="Hexapep_GlmU"/>
    <property type="match status" value="1"/>
</dbReference>
<comment type="similarity">
    <text evidence="1">Belongs to the bacterial/plant glucose-1-phosphate adenylyltransferase family.</text>
</comment>
<feature type="domain" description="Glucose-1-phosphate adenylyltransferase/Bifunctional protein GlmU-like C-terminal hexapeptide" evidence="4">
    <location>
        <begin position="282"/>
        <end position="351"/>
    </location>
</feature>
<evidence type="ECO:0000256" key="2">
    <source>
        <dbReference type="ARBA" id="ARBA00023056"/>
    </source>
</evidence>
<comment type="caution">
    <text evidence="5">The sequence shown here is derived from an EMBL/GenBank/DDBJ whole genome shotgun (WGS) entry which is preliminary data.</text>
</comment>
<dbReference type="InterPro" id="IPR011004">
    <property type="entry name" value="Trimer_LpxA-like_sf"/>
</dbReference>
<dbReference type="InterPro" id="IPR011832">
    <property type="entry name" value="GlgDAde_trans"/>
</dbReference>
<reference evidence="5 6" key="2">
    <citation type="submission" date="2014-05" db="EMBL/GenBank/DDBJ databases">
        <title>Draft genome sequence of Halobacillus karajensis HK-03.</title>
        <authorList>
            <person name="Khelaifia S."/>
            <person name="Croce O."/>
            <person name="Lagier J.C."/>
            <person name="Raoult D."/>
        </authorList>
    </citation>
    <scope>NUCLEOTIDE SEQUENCE [LARGE SCALE GENOMIC DNA]</scope>
    <source>
        <strain evidence="5 6">HD-03</strain>
    </source>
</reference>
<dbReference type="NCBIfam" id="TIGR02092">
    <property type="entry name" value="glgD"/>
    <property type="match status" value="1"/>
</dbReference>
<gene>
    <name evidence="5" type="primary">glgD</name>
    <name evidence="5" type="ORF">BN983_01582</name>
</gene>
<dbReference type="GO" id="GO:0008878">
    <property type="term" value="F:glucose-1-phosphate adenylyltransferase activity"/>
    <property type="evidence" value="ECO:0007669"/>
    <property type="project" value="InterPro"/>
</dbReference>
<dbReference type="PANTHER" id="PTHR43523:SF6">
    <property type="entry name" value="GLYCOGEN BIOSYNTHESIS PROTEIN GLGD"/>
    <property type="match status" value="1"/>
</dbReference>
<dbReference type="Pfam" id="PF00483">
    <property type="entry name" value="NTP_transferase"/>
    <property type="match status" value="1"/>
</dbReference>
<dbReference type="AlphaFoldDB" id="A0A059NYP7"/>
<evidence type="ECO:0000313" key="5">
    <source>
        <dbReference type="EMBL" id="CDQ23356.1"/>
    </source>
</evidence>
<organism evidence="5 6">
    <name type="scientific">Halobacillus karajensis</name>
    <dbReference type="NCBI Taxonomy" id="195088"/>
    <lineage>
        <taxon>Bacteria</taxon>
        <taxon>Bacillati</taxon>
        <taxon>Bacillota</taxon>
        <taxon>Bacilli</taxon>
        <taxon>Bacillales</taxon>
        <taxon>Bacillaceae</taxon>
        <taxon>Halobacillus</taxon>
    </lineage>
</organism>
<dbReference type="SUPFAM" id="SSF51161">
    <property type="entry name" value="Trimeric LpxA-like enzymes"/>
    <property type="match status" value="1"/>
</dbReference>
<dbReference type="InterPro" id="IPR056818">
    <property type="entry name" value="GlmU/GlgC-like_hexapep"/>
</dbReference>